<dbReference type="InterPro" id="IPR011320">
    <property type="entry name" value="RNase_H1_N"/>
</dbReference>
<dbReference type="Pfam" id="PF01693">
    <property type="entry name" value="Cauli_VI"/>
    <property type="match status" value="1"/>
</dbReference>
<dbReference type="EMBL" id="JADNRY010000100">
    <property type="protein sequence ID" value="KAF9065625.1"/>
    <property type="molecule type" value="Genomic_DNA"/>
</dbReference>
<evidence type="ECO:0000313" key="3">
    <source>
        <dbReference type="Proteomes" id="UP000772434"/>
    </source>
</evidence>
<organism evidence="2 3">
    <name type="scientific">Rhodocollybia butyracea</name>
    <dbReference type="NCBI Taxonomy" id="206335"/>
    <lineage>
        <taxon>Eukaryota</taxon>
        <taxon>Fungi</taxon>
        <taxon>Dikarya</taxon>
        <taxon>Basidiomycota</taxon>
        <taxon>Agaricomycotina</taxon>
        <taxon>Agaricomycetes</taxon>
        <taxon>Agaricomycetidae</taxon>
        <taxon>Agaricales</taxon>
        <taxon>Marasmiineae</taxon>
        <taxon>Omphalotaceae</taxon>
        <taxon>Rhodocollybia</taxon>
    </lineage>
</organism>
<gene>
    <name evidence="2" type="ORF">BDP27DRAFT_1424603</name>
</gene>
<feature type="domain" description="Ribonuclease H1 N-terminal" evidence="1">
    <location>
        <begin position="116"/>
        <end position="156"/>
    </location>
</feature>
<sequence>MLSNVVLSCEVLTHLNSLVQALNQLNITDPAVVAATTPSDVAATTVAPAVPVVVAQVAPATPGLNTAPTVAAVPAVVNVPASQGEPDEGDAGCACACLLCVCSCHQSSAAPNVKRWYTVTKGTAVGVFSSWATVSPLVTGVSRAVYFRLASHGEASATFNSALAHGDVEVLAA</sequence>
<name>A0A9P5U3E3_9AGAR</name>
<dbReference type="AlphaFoldDB" id="A0A9P5U3E3"/>
<comment type="caution">
    <text evidence="2">The sequence shown here is derived from an EMBL/GenBank/DDBJ whole genome shotgun (WGS) entry which is preliminary data.</text>
</comment>
<proteinExistence type="predicted"/>
<reference evidence="2" key="1">
    <citation type="submission" date="2020-11" db="EMBL/GenBank/DDBJ databases">
        <authorList>
            <consortium name="DOE Joint Genome Institute"/>
            <person name="Ahrendt S."/>
            <person name="Riley R."/>
            <person name="Andreopoulos W."/>
            <person name="Labutti K."/>
            <person name="Pangilinan J."/>
            <person name="Ruiz-Duenas F.J."/>
            <person name="Barrasa J.M."/>
            <person name="Sanchez-Garcia M."/>
            <person name="Camarero S."/>
            <person name="Miyauchi S."/>
            <person name="Serrano A."/>
            <person name="Linde D."/>
            <person name="Babiker R."/>
            <person name="Drula E."/>
            <person name="Ayuso-Fernandez I."/>
            <person name="Pacheco R."/>
            <person name="Padilla G."/>
            <person name="Ferreira P."/>
            <person name="Barriuso J."/>
            <person name="Kellner H."/>
            <person name="Castanera R."/>
            <person name="Alfaro M."/>
            <person name="Ramirez L."/>
            <person name="Pisabarro A.G."/>
            <person name="Kuo A."/>
            <person name="Tritt A."/>
            <person name="Lipzen A."/>
            <person name="He G."/>
            <person name="Yan M."/>
            <person name="Ng V."/>
            <person name="Cullen D."/>
            <person name="Martin F."/>
            <person name="Rosso M.-N."/>
            <person name="Henrissat B."/>
            <person name="Hibbett D."/>
            <person name="Martinez A.T."/>
            <person name="Grigoriev I.V."/>
        </authorList>
    </citation>
    <scope>NUCLEOTIDE SEQUENCE</scope>
    <source>
        <strain evidence="2">AH 40177</strain>
    </source>
</reference>
<dbReference type="Gene3D" id="3.40.970.10">
    <property type="entry name" value="Ribonuclease H1, N-terminal domain"/>
    <property type="match status" value="1"/>
</dbReference>
<dbReference type="InterPro" id="IPR037056">
    <property type="entry name" value="RNase_H1_N_sf"/>
</dbReference>
<dbReference type="OrthoDB" id="3270804at2759"/>
<evidence type="ECO:0000259" key="1">
    <source>
        <dbReference type="Pfam" id="PF01693"/>
    </source>
</evidence>
<dbReference type="SUPFAM" id="SSF55658">
    <property type="entry name" value="L9 N-domain-like"/>
    <property type="match status" value="1"/>
</dbReference>
<accession>A0A9P5U3E3</accession>
<evidence type="ECO:0000313" key="2">
    <source>
        <dbReference type="EMBL" id="KAF9065625.1"/>
    </source>
</evidence>
<protein>
    <recommendedName>
        <fullName evidence="1">Ribonuclease H1 N-terminal domain-containing protein</fullName>
    </recommendedName>
</protein>
<dbReference type="InterPro" id="IPR009027">
    <property type="entry name" value="Ribosomal_bL9/RNase_H1_N"/>
</dbReference>
<dbReference type="Proteomes" id="UP000772434">
    <property type="component" value="Unassembled WGS sequence"/>
</dbReference>
<keyword evidence="3" id="KW-1185">Reference proteome</keyword>